<dbReference type="RefSeq" id="WP_282219496.1">
    <property type="nucleotide sequence ID" value="NZ_CP118246.1"/>
</dbReference>
<evidence type="ECO:0000313" key="2">
    <source>
        <dbReference type="EMBL" id="WDR03094.1"/>
    </source>
</evidence>
<sequence length="250" mass="27818">MAVKKMALANRWMSVTDVIDWLRRARENREQQVKLLEGLEGRAKQRRDDVERSLADLPNNQRSQVVTRAVNGFRSELKRQSLDSRVAYLKAVGALREDANSARAHYQSPVQMLAREGLGSERRSRLLHQIEKSGQIELASLAALAASTGDKELAAALLTRNSGLPVNDRAFSSQELADALVGDEWRKVNQAIAEVDRIAVEAVHADSAFEMGKPNATRAVNIALMRRDEQAMGADLTDLEDEDTEETQED</sequence>
<evidence type="ECO:0000313" key="3">
    <source>
        <dbReference type="Proteomes" id="UP001220530"/>
    </source>
</evidence>
<evidence type="ECO:0000256" key="1">
    <source>
        <dbReference type="SAM" id="MobiDB-lite"/>
    </source>
</evidence>
<proteinExistence type="predicted"/>
<accession>A0ABY7YPB2</accession>
<dbReference type="Proteomes" id="UP001220530">
    <property type="component" value="Chromosome"/>
</dbReference>
<organism evidence="2 3">
    <name type="scientific">Devosia algicola</name>
    <dbReference type="NCBI Taxonomy" id="3026418"/>
    <lineage>
        <taxon>Bacteria</taxon>
        <taxon>Pseudomonadati</taxon>
        <taxon>Pseudomonadota</taxon>
        <taxon>Alphaproteobacteria</taxon>
        <taxon>Hyphomicrobiales</taxon>
        <taxon>Devosiaceae</taxon>
        <taxon>Devosia</taxon>
    </lineage>
</organism>
<protein>
    <submittedName>
        <fullName evidence="2">Uncharacterized protein</fullName>
    </submittedName>
</protein>
<reference evidence="2 3" key="1">
    <citation type="submission" date="2023-02" db="EMBL/GenBank/DDBJ databases">
        <title>Devosia algicola sp. nov., isolated from the phycosphere of marine algae.</title>
        <authorList>
            <person name="Kim J.M."/>
            <person name="Lee J.K."/>
            <person name="Choi B.J."/>
            <person name="Bayburt H."/>
            <person name="Jeon C.O."/>
        </authorList>
    </citation>
    <scope>NUCLEOTIDE SEQUENCE [LARGE SCALE GENOMIC DNA]</scope>
    <source>
        <strain evidence="2 3">G20-9</strain>
    </source>
</reference>
<gene>
    <name evidence="2" type="ORF">PSQ19_02510</name>
</gene>
<name>A0ABY7YPB2_9HYPH</name>
<feature type="region of interest" description="Disordered" evidence="1">
    <location>
        <begin position="231"/>
        <end position="250"/>
    </location>
</feature>
<dbReference type="EMBL" id="CP118246">
    <property type="protein sequence ID" value="WDR03094.1"/>
    <property type="molecule type" value="Genomic_DNA"/>
</dbReference>
<feature type="compositionally biased region" description="Acidic residues" evidence="1">
    <location>
        <begin position="237"/>
        <end position="250"/>
    </location>
</feature>
<keyword evidence="3" id="KW-1185">Reference proteome</keyword>